<dbReference type="AlphaFoldDB" id="A0A7W9KSR8"/>
<keyword evidence="3" id="KW-1185">Reference proteome</keyword>
<dbReference type="RefSeq" id="WP_184870193.1">
    <property type="nucleotide sequence ID" value="NZ_JACHIR010000003.1"/>
</dbReference>
<reference evidence="2 3" key="1">
    <citation type="submission" date="2020-08" db="EMBL/GenBank/DDBJ databases">
        <title>Sequencing the genomes of 1000 actinobacteria strains.</title>
        <authorList>
            <person name="Klenk H.-P."/>
        </authorList>
    </citation>
    <scope>NUCLEOTIDE SEQUENCE [LARGE SCALE GENOMIC DNA]</scope>
    <source>
        <strain evidence="2 3">DSM 43851</strain>
    </source>
</reference>
<protein>
    <submittedName>
        <fullName evidence="2">Uncharacterized protein YraI</fullName>
    </submittedName>
</protein>
<evidence type="ECO:0000256" key="1">
    <source>
        <dbReference type="SAM" id="SignalP"/>
    </source>
</evidence>
<feature type="chain" id="PRO_5039167716" evidence="1">
    <location>
        <begin position="21"/>
        <end position="101"/>
    </location>
</feature>
<evidence type="ECO:0000313" key="3">
    <source>
        <dbReference type="Proteomes" id="UP000585638"/>
    </source>
</evidence>
<accession>A0A7W9KSR8</accession>
<proteinExistence type="predicted"/>
<dbReference type="Proteomes" id="UP000585638">
    <property type="component" value="Unassembled WGS sequence"/>
</dbReference>
<organism evidence="2 3">
    <name type="scientific">Kutzneria kofuensis</name>
    <dbReference type="NCBI Taxonomy" id="103725"/>
    <lineage>
        <taxon>Bacteria</taxon>
        <taxon>Bacillati</taxon>
        <taxon>Actinomycetota</taxon>
        <taxon>Actinomycetes</taxon>
        <taxon>Pseudonocardiales</taxon>
        <taxon>Pseudonocardiaceae</taxon>
        <taxon>Kutzneria</taxon>
    </lineage>
</organism>
<name>A0A7W9KSR8_9PSEU</name>
<keyword evidence="1" id="KW-0732">Signal</keyword>
<dbReference type="EMBL" id="JACHIR010000003">
    <property type="protein sequence ID" value="MBB5897753.1"/>
    <property type="molecule type" value="Genomic_DNA"/>
</dbReference>
<gene>
    <name evidence="2" type="ORF">BJ998_009012</name>
</gene>
<evidence type="ECO:0000313" key="2">
    <source>
        <dbReference type="EMBL" id="MBB5897753.1"/>
    </source>
</evidence>
<feature type="signal peptide" evidence="1">
    <location>
        <begin position="1"/>
        <end position="20"/>
    </location>
</feature>
<comment type="caution">
    <text evidence="2">The sequence shown here is derived from an EMBL/GenBank/DDBJ whole genome shotgun (WGS) entry which is preliminary data.</text>
</comment>
<sequence>MLSKLGTIAMVGLATCVSLAVVTAPAASADGLCTVTGDNVKARTGPGTAYNLRATTYAGALMYNQGGAWGDNPVDGRWWVYGGLVNGADDVWIRSDLLRCQ</sequence>